<proteinExistence type="predicted"/>
<dbReference type="EMBL" id="CASHTH010004114">
    <property type="protein sequence ID" value="CAI8053655.1"/>
    <property type="molecule type" value="Genomic_DNA"/>
</dbReference>
<evidence type="ECO:0000313" key="3">
    <source>
        <dbReference type="Proteomes" id="UP001174909"/>
    </source>
</evidence>
<dbReference type="Gene3D" id="1.10.555.10">
    <property type="entry name" value="Rho GTPase activation protein"/>
    <property type="match status" value="1"/>
</dbReference>
<evidence type="ECO:0000259" key="1">
    <source>
        <dbReference type="PROSITE" id="PS50238"/>
    </source>
</evidence>
<reference evidence="2" key="1">
    <citation type="submission" date="2023-03" db="EMBL/GenBank/DDBJ databases">
        <authorList>
            <person name="Steffen K."/>
            <person name="Cardenas P."/>
        </authorList>
    </citation>
    <scope>NUCLEOTIDE SEQUENCE</scope>
</reference>
<keyword evidence="3" id="KW-1185">Reference proteome</keyword>
<dbReference type="InterPro" id="IPR008936">
    <property type="entry name" value="Rho_GTPase_activation_prot"/>
</dbReference>
<dbReference type="PANTHER" id="PTHR45808:SF2">
    <property type="entry name" value="RHO GTPASE-ACTIVATING PROTEIN 68F"/>
    <property type="match status" value="1"/>
</dbReference>
<dbReference type="GO" id="GO:0007264">
    <property type="term" value="P:small GTPase-mediated signal transduction"/>
    <property type="evidence" value="ECO:0007669"/>
    <property type="project" value="TreeGrafter"/>
</dbReference>
<dbReference type="Proteomes" id="UP001174909">
    <property type="component" value="Unassembled WGS sequence"/>
</dbReference>
<dbReference type="SUPFAM" id="SSF48350">
    <property type="entry name" value="GTPase activation domain, GAP"/>
    <property type="match status" value="1"/>
</dbReference>
<dbReference type="GO" id="GO:0005096">
    <property type="term" value="F:GTPase activator activity"/>
    <property type="evidence" value="ECO:0007669"/>
    <property type="project" value="TreeGrafter"/>
</dbReference>
<dbReference type="GO" id="GO:0005737">
    <property type="term" value="C:cytoplasm"/>
    <property type="evidence" value="ECO:0007669"/>
    <property type="project" value="TreeGrafter"/>
</dbReference>
<dbReference type="AlphaFoldDB" id="A0AA35TSM1"/>
<dbReference type="Pfam" id="PF00620">
    <property type="entry name" value="RhoGAP"/>
    <property type="match status" value="1"/>
</dbReference>
<dbReference type="InterPro" id="IPR000198">
    <property type="entry name" value="RhoGAP_dom"/>
</dbReference>
<organism evidence="2 3">
    <name type="scientific">Geodia barretti</name>
    <name type="common">Barrett's horny sponge</name>
    <dbReference type="NCBI Taxonomy" id="519541"/>
    <lineage>
        <taxon>Eukaryota</taxon>
        <taxon>Metazoa</taxon>
        <taxon>Porifera</taxon>
        <taxon>Demospongiae</taxon>
        <taxon>Heteroscleromorpha</taxon>
        <taxon>Tetractinellida</taxon>
        <taxon>Astrophorina</taxon>
        <taxon>Geodiidae</taxon>
        <taxon>Geodia</taxon>
    </lineage>
</organism>
<accession>A0AA35TSM1</accession>
<name>A0AA35TSM1_GEOBA</name>
<dbReference type="PROSITE" id="PS50238">
    <property type="entry name" value="RHOGAP"/>
    <property type="match status" value="1"/>
</dbReference>
<comment type="caution">
    <text evidence="2">The sequence shown here is derived from an EMBL/GenBank/DDBJ whole genome shotgun (WGS) entry which is preliminary data.</text>
</comment>
<feature type="domain" description="Rho-GAP" evidence="1">
    <location>
        <begin position="97"/>
        <end position="286"/>
    </location>
</feature>
<dbReference type="PANTHER" id="PTHR45808">
    <property type="entry name" value="RHO GTPASE-ACTIVATING PROTEIN 68F"/>
    <property type="match status" value="1"/>
</dbReference>
<dbReference type="SMART" id="SM00324">
    <property type="entry name" value="RhoGAP"/>
    <property type="match status" value="1"/>
</dbReference>
<sequence length="286" mass="32164">MNAFPPQSPLGSDELNVSEYTHRILFGGRTAESFSPPSPLQSQDYNFKDEALLLTTRKVQYRCMSQLSPAELITRGQQFINQMEPKKDPGSRNNSSVGVGGINRYLISVCVEYLQQPVALKEEGLFRVPGDSSLMKALHRDFQSHTVSKEHLRWSVMEQKDPNTVSGLLKLHLRENGLLSQQSLDQLLPHVGSRDHEMLAETVVEMLPPDELQPLLEVVSLMATIVMEPWAQDNKMNPRTLGIACGLSIFPSLDPGIIIYLCARTNSTHFWRENEVCLPDLCTKCM</sequence>
<dbReference type="CDD" id="cd00159">
    <property type="entry name" value="RhoGAP"/>
    <property type="match status" value="1"/>
</dbReference>
<gene>
    <name evidence="2" type="ORF">GBAR_LOCUS29330</name>
</gene>
<protein>
    <submittedName>
        <fullName evidence="2">Probable Rho-type GTPase-activating protein 2</fullName>
    </submittedName>
</protein>
<evidence type="ECO:0000313" key="2">
    <source>
        <dbReference type="EMBL" id="CAI8053655.1"/>
    </source>
</evidence>